<dbReference type="InterPro" id="IPR036961">
    <property type="entry name" value="Kinesin_motor_dom_sf"/>
</dbReference>
<dbReference type="OrthoDB" id="6108017at2759"/>
<accession>F0Y611</accession>
<dbReference type="GO" id="GO:0005524">
    <property type="term" value="F:ATP binding"/>
    <property type="evidence" value="ECO:0007669"/>
    <property type="project" value="UniProtKB-UniRule"/>
</dbReference>
<dbReference type="Gene3D" id="3.40.850.10">
    <property type="entry name" value="Kinesin motor domain"/>
    <property type="match status" value="1"/>
</dbReference>
<evidence type="ECO:0000256" key="1">
    <source>
        <dbReference type="ARBA" id="ARBA00022741"/>
    </source>
</evidence>
<keyword evidence="2 6" id="KW-0067">ATP-binding</keyword>
<dbReference type="GO" id="GO:0007015">
    <property type="term" value="P:actin filament organization"/>
    <property type="evidence" value="ECO:0007669"/>
    <property type="project" value="TreeGrafter"/>
</dbReference>
<dbReference type="GO" id="GO:0051015">
    <property type="term" value="F:actin filament binding"/>
    <property type="evidence" value="ECO:0007669"/>
    <property type="project" value="TreeGrafter"/>
</dbReference>
<feature type="coiled-coil region" evidence="7">
    <location>
        <begin position="871"/>
        <end position="936"/>
    </location>
</feature>
<dbReference type="RefSeq" id="XP_009035638.1">
    <property type="nucleotide sequence ID" value="XM_009037390.1"/>
</dbReference>
<dbReference type="GO" id="GO:0000146">
    <property type="term" value="F:microfilament motor activity"/>
    <property type="evidence" value="ECO:0007669"/>
    <property type="project" value="TreeGrafter"/>
</dbReference>
<dbReference type="Gene3D" id="1.20.58.530">
    <property type="match status" value="1"/>
</dbReference>
<feature type="domain" description="Myosin motor" evidence="8">
    <location>
        <begin position="1"/>
        <end position="725"/>
    </location>
</feature>
<keyword evidence="5 6" id="KW-0009">Actin-binding</keyword>
<feature type="binding site" evidence="6">
    <location>
        <begin position="107"/>
        <end position="114"/>
    </location>
    <ligand>
        <name>ATP</name>
        <dbReference type="ChEBI" id="CHEBI:30616"/>
    </ligand>
</feature>
<dbReference type="Gene3D" id="1.20.120.720">
    <property type="entry name" value="Myosin VI head, motor domain, U50 subdomain"/>
    <property type="match status" value="1"/>
</dbReference>
<keyword evidence="7" id="KW-0175">Coiled coil</keyword>
<dbReference type="PANTHER" id="PTHR13140:SF845">
    <property type="entry name" value="MYOSIN-LIKE PROTEIN"/>
    <property type="match status" value="1"/>
</dbReference>
<dbReference type="GO" id="GO:0016459">
    <property type="term" value="C:myosin complex"/>
    <property type="evidence" value="ECO:0007669"/>
    <property type="project" value="UniProtKB-KW"/>
</dbReference>
<dbReference type="Proteomes" id="UP000002729">
    <property type="component" value="Unassembled WGS sequence"/>
</dbReference>
<dbReference type="GO" id="GO:0005737">
    <property type="term" value="C:cytoplasm"/>
    <property type="evidence" value="ECO:0007669"/>
    <property type="project" value="TreeGrafter"/>
</dbReference>
<evidence type="ECO:0000313" key="10">
    <source>
        <dbReference type="Proteomes" id="UP000002729"/>
    </source>
</evidence>
<dbReference type="Pfam" id="PF00063">
    <property type="entry name" value="Myosin_head"/>
    <property type="match status" value="1"/>
</dbReference>
<evidence type="ECO:0000256" key="3">
    <source>
        <dbReference type="ARBA" id="ARBA00023123"/>
    </source>
</evidence>
<dbReference type="InterPro" id="IPR027417">
    <property type="entry name" value="P-loop_NTPase"/>
</dbReference>
<dbReference type="GO" id="GO:0016020">
    <property type="term" value="C:membrane"/>
    <property type="evidence" value="ECO:0007669"/>
    <property type="project" value="TreeGrafter"/>
</dbReference>
<organism evidence="10">
    <name type="scientific">Aureococcus anophagefferens</name>
    <name type="common">Harmful bloom alga</name>
    <dbReference type="NCBI Taxonomy" id="44056"/>
    <lineage>
        <taxon>Eukaryota</taxon>
        <taxon>Sar</taxon>
        <taxon>Stramenopiles</taxon>
        <taxon>Ochrophyta</taxon>
        <taxon>Pelagophyceae</taxon>
        <taxon>Pelagomonadales</taxon>
        <taxon>Pelagomonadaceae</taxon>
        <taxon>Aureococcus</taxon>
    </lineage>
</organism>
<dbReference type="PRINTS" id="PR00193">
    <property type="entry name" value="MYOSINHEAVY"/>
</dbReference>
<keyword evidence="3 6" id="KW-0518">Myosin</keyword>
<dbReference type="Gene3D" id="1.10.10.820">
    <property type="match status" value="1"/>
</dbReference>
<evidence type="ECO:0000256" key="6">
    <source>
        <dbReference type="PROSITE-ProRule" id="PRU00782"/>
    </source>
</evidence>
<evidence type="ECO:0000256" key="4">
    <source>
        <dbReference type="ARBA" id="ARBA00023175"/>
    </source>
</evidence>
<evidence type="ECO:0000256" key="5">
    <source>
        <dbReference type="ARBA" id="ARBA00023203"/>
    </source>
</evidence>
<dbReference type="SUPFAM" id="SSF52540">
    <property type="entry name" value="P-loop containing nucleoside triphosphate hydrolases"/>
    <property type="match status" value="1"/>
</dbReference>
<feature type="non-terminal residue" evidence="9">
    <location>
        <position position="1"/>
    </location>
</feature>
<evidence type="ECO:0000313" key="9">
    <source>
        <dbReference type="EMBL" id="EGB09584.1"/>
    </source>
</evidence>
<keyword evidence="4 6" id="KW-0505">Motor protein</keyword>
<reference evidence="9 10" key="1">
    <citation type="journal article" date="2011" name="Proc. Natl. Acad. Sci. U.S.A.">
        <title>Niche of harmful alga Aureococcus anophagefferens revealed through ecogenomics.</title>
        <authorList>
            <person name="Gobler C.J."/>
            <person name="Berry D.L."/>
            <person name="Dyhrman S.T."/>
            <person name="Wilhelm S.W."/>
            <person name="Salamov A."/>
            <person name="Lobanov A.V."/>
            <person name="Zhang Y."/>
            <person name="Collier J.L."/>
            <person name="Wurch L.L."/>
            <person name="Kustka A.B."/>
            <person name="Dill B.D."/>
            <person name="Shah M."/>
            <person name="VerBerkmoes N.C."/>
            <person name="Kuo A."/>
            <person name="Terry A."/>
            <person name="Pangilinan J."/>
            <person name="Lindquist E.A."/>
            <person name="Lucas S."/>
            <person name="Paulsen I.T."/>
            <person name="Hattenrath-Lehmann T.K."/>
            <person name="Talmage S.C."/>
            <person name="Walker E.A."/>
            <person name="Koch F."/>
            <person name="Burson A.M."/>
            <person name="Marcoval M.A."/>
            <person name="Tang Y.Z."/>
            <person name="Lecleir G.R."/>
            <person name="Coyne K.J."/>
            <person name="Berg G.M."/>
            <person name="Bertrand E.M."/>
            <person name="Saito M.A."/>
            <person name="Gladyshev V.N."/>
            <person name="Grigoriev I.V."/>
        </authorList>
    </citation>
    <scope>NUCLEOTIDE SEQUENCE [LARGE SCALE GENOMIC DNA]</scope>
    <source>
        <strain evidence="10">CCMP 1984</strain>
    </source>
</reference>
<protein>
    <recommendedName>
        <fullName evidence="8">Myosin motor domain-containing protein</fullName>
    </recommendedName>
</protein>
<gene>
    <name evidence="9" type="ORF">AURANDRAFT_24242</name>
</gene>
<dbReference type="PROSITE" id="PS51456">
    <property type="entry name" value="MYOSIN_MOTOR"/>
    <property type="match status" value="1"/>
</dbReference>
<dbReference type="SMART" id="SM00242">
    <property type="entry name" value="MYSc"/>
    <property type="match status" value="1"/>
</dbReference>
<dbReference type="EMBL" id="GL833125">
    <property type="protein sequence ID" value="EGB09584.1"/>
    <property type="molecule type" value="Genomic_DNA"/>
</dbReference>
<feature type="region of interest" description="Actin-binding" evidence="6">
    <location>
        <begin position="594"/>
        <end position="616"/>
    </location>
</feature>
<dbReference type="CDD" id="cd00124">
    <property type="entry name" value="MYSc"/>
    <property type="match status" value="1"/>
</dbReference>
<dbReference type="GeneID" id="20219883"/>
<keyword evidence="10" id="KW-1185">Reference proteome</keyword>
<evidence type="ECO:0000256" key="7">
    <source>
        <dbReference type="SAM" id="Coils"/>
    </source>
</evidence>
<comment type="similarity">
    <text evidence="6">Belongs to the TRAFAC class myosin-kinesin ATPase superfamily. Myosin family.</text>
</comment>
<keyword evidence="1 6" id="KW-0547">Nucleotide-binding</keyword>
<evidence type="ECO:0000259" key="8">
    <source>
        <dbReference type="PROSITE" id="PS51456"/>
    </source>
</evidence>
<name>F0Y611_AURAN</name>
<dbReference type="Gene3D" id="1.20.5.4820">
    <property type="match status" value="1"/>
</dbReference>
<dbReference type="OMA" id="VYMMNPP"/>
<dbReference type="AlphaFoldDB" id="F0Y611"/>
<evidence type="ECO:0000256" key="2">
    <source>
        <dbReference type="ARBA" id="ARBA00022840"/>
    </source>
</evidence>
<sequence>LAHLHEPAILEALKRRYDHKSIYTSVGSILLAVNPFKRVPNLYAPETLESYRRVGAARFASPDSCAAPLPHVYGVADKAYRAMLRGLVDAASGAASGAADQSILVSGESGAGKTESAKIIMRYLAIVSAARGLKDVTETARLEPKAESVERHVLESNPLLESWGNARTLRNDNSSRFGKWIELEFDGVGRLHGANIKTYLLEKVRLVHQADGERTFHAVYELCNGLEAGEERDAHGLTGCAAPEAWDLLASSSRRDRDDGVDDAAMLREVRRAGDVMGIRGDDMRALYACLAGLLRLGNVQFEEEEHATVDNKAVVAEASKGDLDAAAALLGLEPADVAKALTTRSLAVKEEGAREDSKIETSVSAREAREACVGACKAVYALLFAHVVAEGGRNGAAPPEARRRAAFIGILDIFGFEVFDDGNSFEQLLINYTNERMQKNFNDFVFESEQKEYVAERVEWSFVDFPSNVSVLKLLEGSPGVLKLVDDECWFPNGTDKALATKLYRSFGGAAPETEKPKPSKKKKNGAFRIRHYAGSVEYLTEGFLAKNRDARSSDLDGLLKGSSRECVTFPLVLLEQQAGGKMTLATQFKFQLRCLMDRVALTAPSYVRCLKPNDRNKPGLVDAKRLVEQLRYCGVLEAVRVARAGYAVRMPHGEFAARYKALAADDAAWSLADSSDAGDARRAADDVAAGDVEGRNRVLGAAVGLTKVFLRQFSYDGLESLLSHRLMRSATAVQTVARGAVRRHAYGRLKFMAAFFVAKLKFRFARRRAKAVLVQTRSRRNAARRRFARSRLAVVCFQCARRFRVARRRRRGAVALQLALARVPRARRAAAAARVARRGARAATTLQSNVRMVLAIRRKVQRKRDLQDVDKLKSERARLMRMLDSLRKDLGEVQKRASGSDDQAKQYLDIIRDLQNEVKALKVAETKAKLAKEKEACGPQITMDLFGDAEVPGGRTEEDVDGVQVCGCVPA</sequence>
<dbReference type="KEGG" id="aaf:AURANDRAFT_24242"/>
<dbReference type="InParanoid" id="F0Y611"/>
<dbReference type="InterPro" id="IPR001609">
    <property type="entry name" value="Myosin_head_motor_dom-like"/>
</dbReference>
<dbReference type="PANTHER" id="PTHR13140">
    <property type="entry name" value="MYOSIN"/>
    <property type="match status" value="1"/>
</dbReference>
<proteinExistence type="inferred from homology"/>
<dbReference type="eggNOG" id="KOG0160">
    <property type="taxonomic scope" value="Eukaryota"/>
</dbReference>